<sequence length="323" mass="36899">MSPSFSAHCWRLPIYSRSLASPLGKPNLSKDIVSIIRITMKGSDANVKKLEEQLERVKREGTPEKLRSKFTNFNRRMVQFFQHGEVKRVQVVLDELCEDLNMAVNLLSLNTTATTLDDLRKVHEQPAVLKNSIQDSSKDRLEKEEVGCGKTVLCSSVIEELRNRASRRTDRIAHSYFTFNDTSCHGITGFLKSILWQLCLKDSIHPVMEVLHHICGLDPPSAKELQATFLTYLASSCALKNDAQSEDPHVFIVLDGLDEIPYGPDRAMVLRLLSHLAKEDYPKLHMLVSSRPERDIEREILGNRHWYTFYTTRWARHLQGVAS</sequence>
<dbReference type="Gene3D" id="3.40.50.300">
    <property type="entry name" value="P-loop containing nucleotide triphosphate hydrolases"/>
    <property type="match status" value="1"/>
</dbReference>
<comment type="caution">
    <text evidence="3">The sequence shown here is derived from an EMBL/GenBank/DDBJ whole genome shotgun (WGS) entry which is preliminary data.</text>
</comment>
<gene>
    <name evidence="3" type="ORF">EDB81DRAFT_944584</name>
</gene>
<dbReference type="PANTHER" id="PTHR10039:SF14">
    <property type="entry name" value="NACHT DOMAIN-CONTAINING PROTEIN"/>
    <property type="match status" value="1"/>
</dbReference>
<dbReference type="Pfam" id="PF24883">
    <property type="entry name" value="NPHP3_N"/>
    <property type="match status" value="1"/>
</dbReference>
<dbReference type="InterPro" id="IPR056884">
    <property type="entry name" value="NPHP3-like_N"/>
</dbReference>
<evidence type="ECO:0000256" key="1">
    <source>
        <dbReference type="ARBA" id="ARBA00022737"/>
    </source>
</evidence>
<accession>A0A9P9JDI5</accession>
<dbReference type="PANTHER" id="PTHR10039">
    <property type="entry name" value="AMELOGENIN"/>
    <property type="match status" value="1"/>
</dbReference>
<keyword evidence="1" id="KW-0677">Repeat</keyword>
<dbReference type="OrthoDB" id="1577640at2759"/>
<organism evidence="3 4">
    <name type="scientific">Dactylonectria macrodidyma</name>
    <dbReference type="NCBI Taxonomy" id="307937"/>
    <lineage>
        <taxon>Eukaryota</taxon>
        <taxon>Fungi</taxon>
        <taxon>Dikarya</taxon>
        <taxon>Ascomycota</taxon>
        <taxon>Pezizomycotina</taxon>
        <taxon>Sordariomycetes</taxon>
        <taxon>Hypocreomycetidae</taxon>
        <taxon>Hypocreales</taxon>
        <taxon>Nectriaceae</taxon>
        <taxon>Dactylonectria</taxon>
    </lineage>
</organism>
<evidence type="ECO:0000259" key="2">
    <source>
        <dbReference type="Pfam" id="PF24883"/>
    </source>
</evidence>
<reference evidence="3" key="1">
    <citation type="journal article" date="2021" name="Nat. Commun.">
        <title>Genetic determinants of endophytism in the Arabidopsis root mycobiome.</title>
        <authorList>
            <person name="Mesny F."/>
            <person name="Miyauchi S."/>
            <person name="Thiergart T."/>
            <person name="Pickel B."/>
            <person name="Atanasova L."/>
            <person name="Karlsson M."/>
            <person name="Huettel B."/>
            <person name="Barry K.W."/>
            <person name="Haridas S."/>
            <person name="Chen C."/>
            <person name="Bauer D."/>
            <person name="Andreopoulos W."/>
            <person name="Pangilinan J."/>
            <person name="LaButti K."/>
            <person name="Riley R."/>
            <person name="Lipzen A."/>
            <person name="Clum A."/>
            <person name="Drula E."/>
            <person name="Henrissat B."/>
            <person name="Kohler A."/>
            <person name="Grigoriev I.V."/>
            <person name="Martin F.M."/>
            <person name="Hacquard S."/>
        </authorList>
    </citation>
    <scope>NUCLEOTIDE SEQUENCE</scope>
    <source>
        <strain evidence="3">MPI-CAGE-AT-0147</strain>
    </source>
</reference>
<name>A0A9P9JDI5_9HYPO</name>
<protein>
    <recommendedName>
        <fullName evidence="2">Nephrocystin 3-like N-terminal domain-containing protein</fullName>
    </recommendedName>
</protein>
<evidence type="ECO:0000313" key="3">
    <source>
        <dbReference type="EMBL" id="KAH7156079.1"/>
    </source>
</evidence>
<dbReference type="EMBL" id="JAGMUV010000005">
    <property type="protein sequence ID" value="KAH7156079.1"/>
    <property type="molecule type" value="Genomic_DNA"/>
</dbReference>
<feature type="domain" description="Nephrocystin 3-like N-terminal" evidence="2">
    <location>
        <begin position="146"/>
        <end position="291"/>
    </location>
</feature>
<proteinExistence type="predicted"/>
<dbReference type="Proteomes" id="UP000738349">
    <property type="component" value="Unassembled WGS sequence"/>
</dbReference>
<dbReference type="AlphaFoldDB" id="A0A9P9JDI5"/>
<dbReference type="SUPFAM" id="SSF52540">
    <property type="entry name" value="P-loop containing nucleoside triphosphate hydrolases"/>
    <property type="match status" value="1"/>
</dbReference>
<keyword evidence="4" id="KW-1185">Reference proteome</keyword>
<dbReference type="InterPro" id="IPR027417">
    <property type="entry name" value="P-loop_NTPase"/>
</dbReference>
<evidence type="ECO:0000313" key="4">
    <source>
        <dbReference type="Proteomes" id="UP000738349"/>
    </source>
</evidence>